<evidence type="ECO:0000313" key="2">
    <source>
        <dbReference type="EMBL" id="MCS3920788.1"/>
    </source>
</evidence>
<evidence type="ECO:0000259" key="1">
    <source>
        <dbReference type="Pfam" id="PF08241"/>
    </source>
</evidence>
<name>A0ABT2EV35_9BACT</name>
<dbReference type="Pfam" id="PF08241">
    <property type="entry name" value="Methyltransf_11"/>
    <property type="match status" value="1"/>
</dbReference>
<dbReference type="PANTHER" id="PTHR42912">
    <property type="entry name" value="METHYLTRANSFERASE"/>
    <property type="match status" value="1"/>
</dbReference>
<protein>
    <submittedName>
        <fullName evidence="2">Ubiquinone/menaquinone biosynthesis C-methylase UbiE</fullName>
    </submittedName>
</protein>
<dbReference type="CDD" id="cd02440">
    <property type="entry name" value="AdoMet_MTases"/>
    <property type="match status" value="1"/>
</dbReference>
<sequence length="217" mass="23815">MGESVQLFEELAERYDAWYDSPIGRVAFPLEVAVLRPLLSGSPKPWIEIGVGSGRFAKELQVDVGIDPAMKPLLLAKKRSVTVVQAVGEKLPFRDASFGAVLIVVTLCFVNDPISVLREAKRVLRDDGALVLGMVFADSPWGEFYKRKASEGHPFYKAAHFLSRGDLKQMLDFVGFSVVAARSTLRQSPSDFSLHPEPVLDGDLPDAGFVGWKAVPQ</sequence>
<dbReference type="RefSeq" id="WP_259100938.1">
    <property type="nucleotide sequence ID" value="NZ_CP130454.1"/>
</dbReference>
<keyword evidence="3" id="KW-1185">Reference proteome</keyword>
<comment type="caution">
    <text evidence="2">The sequence shown here is derived from an EMBL/GenBank/DDBJ whole genome shotgun (WGS) entry which is preliminary data.</text>
</comment>
<dbReference type="PANTHER" id="PTHR42912:SF80">
    <property type="entry name" value="METHYLTRANSFERASE DOMAIN-CONTAINING PROTEIN"/>
    <property type="match status" value="1"/>
</dbReference>
<evidence type="ECO:0000313" key="3">
    <source>
        <dbReference type="Proteomes" id="UP001204798"/>
    </source>
</evidence>
<reference evidence="2 3" key="1">
    <citation type="submission" date="2022-08" db="EMBL/GenBank/DDBJ databases">
        <title>Bacterial and archaeal communities from various locations to study Microbial Dark Matter (Phase II).</title>
        <authorList>
            <person name="Stepanauskas R."/>
        </authorList>
    </citation>
    <scope>NUCLEOTIDE SEQUENCE [LARGE SCALE GENOMIC DNA]</scope>
    <source>
        <strain evidence="2 3">PD1</strain>
    </source>
</reference>
<dbReference type="EMBL" id="JANUCP010000007">
    <property type="protein sequence ID" value="MCS3920788.1"/>
    <property type="molecule type" value="Genomic_DNA"/>
</dbReference>
<feature type="domain" description="Methyltransferase type 11" evidence="1">
    <location>
        <begin position="48"/>
        <end position="132"/>
    </location>
</feature>
<accession>A0ABT2EV35</accession>
<organism evidence="2 3">
    <name type="scientific">Candidatus Fervidibacter sacchari</name>
    <dbReference type="NCBI Taxonomy" id="1448929"/>
    <lineage>
        <taxon>Bacteria</taxon>
        <taxon>Candidatus Fervidibacterota</taxon>
        <taxon>Candidatus Fervidibacter</taxon>
    </lineage>
</organism>
<gene>
    <name evidence="2" type="ORF">M2350_003225</name>
</gene>
<dbReference type="InterPro" id="IPR050508">
    <property type="entry name" value="Methyltransf_Superfamily"/>
</dbReference>
<dbReference type="SUPFAM" id="SSF53335">
    <property type="entry name" value="S-adenosyl-L-methionine-dependent methyltransferases"/>
    <property type="match status" value="1"/>
</dbReference>
<proteinExistence type="predicted"/>
<dbReference type="Proteomes" id="UP001204798">
    <property type="component" value="Unassembled WGS sequence"/>
</dbReference>
<dbReference type="InterPro" id="IPR029063">
    <property type="entry name" value="SAM-dependent_MTases_sf"/>
</dbReference>
<dbReference type="InterPro" id="IPR013216">
    <property type="entry name" value="Methyltransf_11"/>
</dbReference>
<keyword evidence="2" id="KW-0830">Ubiquinone</keyword>
<dbReference type="Gene3D" id="3.40.50.150">
    <property type="entry name" value="Vaccinia Virus protein VP39"/>
    <property type="match status" value="1"/>
</dbReference>